<evidence type="ECO:0000313" key="4">
    <source>
        <dbReference type="Proteomes" id="UP000471152"/>
    </source>
</evidence>
<dbReference type="RefSeq" id="WP_163613403.1">
    <property type="nucleotide sequence ID" value="NZ_JAAGWB010000073.1"/>
</dbReference>
<dbReference type="Proteomes" id="UP000471152">
    <property type="component" value="Unassembled WGS sequence"/>
</dbReference>
<dbReference type="AlphaFoldDB" id="A0A6P0HDZ7"/>
<organism evidence="2 4">
    <name type="scientific">Modestobacter muralis</name>
    <dbReference type="NCBI Taxonomy" id="1608614"/>
    <lineage>
        <taxon>Bacteria</taxon>
        <taxon>Bacillati</taxon>
        <taxon>Actinomycetota</taxon>
        <taxon>Actinomycetes</taxon>
        <taxon>Geodermatophilales</taxon>
        <taxon>Geodermatophilaceae</taxon>
        <taxon>Modestobacter</taxon>
    </lineage>
</organism>
<proteinExistence type="predicted"/>
<dbReference type="Proteomes" id="UP000468828">
    <property type="component" value="Unassembled WGS sequence"/>
</dbReference>
<dbReference type="EMBL" id="JAAGWB010000073">
    <property type="protein sequence ID" value="NEN53523.1"/>
    <property type="molecule type" value="Genomic_DNA"/>
</dbReference>
<evidence type="ECO:0000313" key="2">
    <source>
        <dbReference type="EMBL" id="NEN53523.1"/>
    </source>
</evidence>
<comment type="caution">
    <text evidence="2">The sequence shown here is derived from an EMBL/GenBank/DDBJ whole genome shotgun (WGS) entry which is preliminary data.</text>
</comment>
<reference evidence="2 4" key="2">
    <citation type="submission" date="2020-02" db="EMBL/GenBank/DDBJ databases">
        <title>The WGS of Modestobacter muralis DSM 100205.</title>
        <authorList>
            <person name="Jiang Z."/>
        </authorList>
    </citation>
    <scope>NUCLEOTIDE SEQUENCE [LARGE SCALE GENOMIC DNA]</scope>
    <source>
        <strain evidence="2 4">DSM 100205</strain>
    </source>
</reference>
<evidence type="ECO:0000313" key="3">
    <source>
        <dbReference type="Proteomes" id="UP000468828"/>
    </source>
</evidence>
<reference evidence="1 3" key="1">
    <citation type="submission" date="2020-01" db="EMBL/GenBank/DDBJ databases">
        <title>the WGS Modestobacter muralis CPCC 204518.</title>
        <authorList>
            <person name="Jiang Z."/>
        </authorList>
    </citation>
    <scope>NUCLEOTIDE SEQUENCE [LARGE SCALE GENOMIC DNA]</scope>
    <source>
        <strain evidence="1 3">DSM 100205</strain>
    </source>
</reference>
<gene>
    <name evidence="2" type="ORF">G3R41_21710</name>
    <name evidence="1" type="ORF">GCU67_20895</name>
</gene>
<name>A0A6P0HDZ7_9ACTN</name>
<accession>A0A6P0HDZ7</accession>
<dbReference type="EMBL" id="JAAGWH010000069">
    <property type="protein sequence ID" value="NEK96604.1"/>
    <property type="molecule type" value="Genomic_DNA"/>
</dbReference>
<keyword evidence="3" id="KW-1185">Reference proteome</keyword>
<protein>
    <submittedName>
        <fullName evidence="2">Uncharacterized protein</fullName>
    </submittedName>
</protein>
<evidence type="ECO:0000313" key="1">
    <source>
        <dbReference type="EMBL" id="NEK96604.1"/>
    </source>
</evidence>
<sequence length="130" mass="13635">MDLFVVIVGLVVAVGTPLATYLGVIKGHKVAAQNAELTSSNALTSAREGHQSAERMAAANLASAAEKSRQDAVWKAIEMVTSPNLRAQQVGARILQDMLAAGNLDDAYQRAALEAAEFSMEDNPLPDAAS</sequence>